<name>A0A0D7BAL6_9AGAR</name>
<feature type="region of interest" description="Disordered" evidence="1">
    <location>
        <begin position="78"/>
        <end position="146"/>
    </location>
</feature>
<feature type="compositionally biased region" description="Polar residues" evidence="1">
    <location>
        <begin position="84"/>
        <end position="102"/>
    </location>
</feature>
<dbReference type="Proteomes" id="UP000054007">
    <property type="component" value="Unassembled WGS sequence"/>
</dbReference>
<feature type="non-terminal residue" evidence="2">
    <location>
        <position position="416"/>
    </location>
</feature>
<evidence type="ECO:0000313" key="3">
    <source>
        <dbReference type="Proteomes" id="UP000054007"/>
    </source>
</evidence>
<protein>
    <submittedName>
        <fullName evidence="2">Uncharacterized protein</fullName>
    </submittedName>
</protein>
<feature type="region of interest" description="Disordered" evidence="1">
    <location>
        <begin position="26"/>
        <end position="45"/>
    </location>
</feature>
<evidence type="ECO:0000313" key="2">
    <source>
        <dbReference type="EMBL" id="KIY66571.1"/>
    </source>
</evidence>
<feature type="compositionally biased region" description="Polar residues" evidence="1">
    <location>
        <begin position="263"/>
        <end position="274"/>
    </location>
</feature>
<reference evidence="2 3" key="1">
    <citation type="journal article" date="2015" name="Fungal Genet. Biol.">
        <title>Evolution of novel wood decay mechanisms in Agaricales revealed by the genome sequences of Fistulina hepatica and Cylindrobasidium torrendii.</title>
        <authorList>
            <person name="Floudas D."/>
            <person name="Held B.W."/>
            <person name="Riley R."/>
            <person name="Nagy L.G."/>
            <person name="Koehler G."/>
            <person name="Ransdell A.S."/>
            <person name="Younus H."/>
            <person name="Chow J."/>
            <person name="Chiniquy J."/>
            <person name="Lipzen A."/>
            <person name="Tritt A."/>
            <person name="Sun H."/>
            <person name="Haridas S."/>
            <person name="LaButti K."/>
            <person name="Ohm R.A."/>
            <person name="Kues U."/>
            <person name="Blanchette R.A."/>
            <person name="Grigoriev I.V."/>
            <person name="Minto R.E."/>
            <person name="Hibbett D.S."/>
        </authorList>
    </citation>
    <scope>NUCLEOTIDE SEQUENCE [LARGE SCALE GENOMIC DNA]</scope>
    <source>
        <strain evidence="2 3">FP15055 ss-10</strain>
    </source>
</reference>
<feature type="compositionally biased region" description="Basic and acidic residues" evidence="1">
    <location>
        <begin position="122"/>
        <end position="132"/>
    </location>
</feature>
<keyword evidence="3" id="KW-1185">Reference proteome</keyword>
<sequence>MHTPSLKSNYVFPRTRPAVAQPKAAARSSLKSSIPAVPTTGPTKVASKPRMAVRDANPHRFDVVPVRKGTTLAMKENVTRESNIKSSKGMAQSTKQRGNTPLIQAPPPRKAVMSTSTSPASRTRELLRENDRSPNLPRPSESHIYKPAVSPPSLLPNSRQGPLTLQTLCLPSNSPSTRSPSPHFKSASLSHIVAGSRLSRHAPAQSDDLTVRPMSSYRRRGIYGQSVLLPTDGNAGSEEFELVVPGYSSPSRLGRYPLHSHQPRSSQSVLTASQRPPLANNLLLDRPLSSPRLHTHSQSTPTKHITYHHAGRALVEQQAMPKMPHSYSSSLPYLQSEDTVALTPSTRRKQPPRDVFENGVSFLSMSVERPSRQDVSLRVPAAHTAIKVSKVEGHHPIIIELLVAVDMAMREWQITI</sequence>
<dbReference type="AlphaFoldDB" id="A0A0D7BAL6"/>
<accession>A0A0D7BAL6</accession>
<organism evidence="2 3">
    <name type="scientific">Cylindrobasidium torrendii FP15055 ss-10</name>
    <dbReference type="NCBI Taxonomy" id="1314674"/>
    <lineage>
        <taxon>Eukaryota</taxon>
        <taxon>Fungi</taxon>
        <taxon>Dikarya</taxon>
        <taxon>Basidiomycota</taxon>
        <taxon>Agaricomycotina</taxon>
        <taxon>Agaricomycetes</taxon>
        <taxon>Agaricomycetidae</taxon>
        <taxon>Agaricales</taxon>
        <taxon>Marasmiineae</taxon>
        <taxon>Physalacriaceae</taxon>
        <taxon>Cylindrobasidium</taxon>
    </lineage>
</organism>
<gene>
    <name evidence="2" type="ORF">CYLTODRAFT_423283</name>
</gene>
<proteinExistence type="predicted"/>
<feature type="region of interest" description="Disordered" evidence="1">
    <location>
        <begin position="253"/>
        <end position="274"/>
    </location>
</feature>
<dbReference type="EMBL" id="KN880550">
    <property type="protein sequence ID" value="KIY66571.1"/>
    <property type="molecule type" value="Genomic_DNA"/>
</dbReference>
<evidence type="ECO:0000256" key="1">
    <source>
        <dbReference type="SAM" id="MobiDB-lite"/>
    </source>
</evidence>